<accession>A0A937HKB1</accession>
<dbReference type="Pfam" id="PF08275">
    <property type="entry name" value="DNAG_N"/>
    <property type="match status" value="1"/>
</dbReference>
<dbReference type="FunFam" id="3.90.980.10:FF:000001">
    <property type="entry name" value="DNA primase"/>
    <property type="match status" value="1"/>
</dbReference>
<keyword evidence="7" id="KW-0863">Zinc-finger</keyword>
<dbReference type="SMART" id="SM00493">
    <property type="entry name" value="TOPRIM"/>
    <property type="match status" value="1"/>
</dbReference>
<keyword evidence="14" id="KW-0175">Coiled coil</keyword>
<dbReference type="InterPro" id="IPR006295">
    <property type="entry name" value="DNA_primase_DnaG"/>
</dbReference>
<dbReference type="NCBIfam" id="TIGR01391">
    <property type="entry name" value="dnaG"/>
    <property type="match status" value="1"/>
</dbReference>
<keyword evidence="6 13" id="KW-0479">Metal-binding</keyword>
<dbReference type="GO" id="GO:0006269">
    <property type="term" value="P:DNA replication, synthesis of primer"/>
    <property type="evidence" value="ECO:0007669"/>
    <property type="project" value="UniProtKB-UniRule"/>
</dbReference>
<dbReference type="EMBL" id="JADHOK010000050">
    <property type="protein sequence ID" value="MBL6761928.1"/>
    <property type="molecule type" value="Genomic_DNA"/>
</dbReference>
<comment type="catalytic activity">
    <reaction evidence="12">
        <text>ssDNA + n NTP = ssDNA/pppN(pN)n-1 hybrid + (n-1) diphosphate.</text>
        <dbReference type="EC" id="2.7.7.101"/>
    </reaction>
</comment>
<comment type="function">
    <text evidence="12 13">RNA polymerase that catalyzes the synthesis of short RNA molecules used as primers for DNA polymerase during DNA replication.</text>
</comment>
<evidence type="ECO:0000313" key="17">
    <source>
        <dbReference type="EMBL" id="MBL6761928.1"/>
    </source>
</evidence>
<dbReference type="InterPro" id="IPR036977">
    <property type="entry name" value="DNA_primase_Znf_CHC2"/>
</dbReference>
<evidence type="ECO:0000313" key="18">
    <source>
        <dbReference type="Proteomes" id="UP000785783"/>
    </source>
</evidence>
<evidence type="ECO:0000256" key="2">
    <source>
        <dbReference type="ARBA" id="ARBA00022515"/>
    </source>
</evidence>
<dbReference type="GO" id="GO:0003899">
    <property type="term" value="F:DNA-directed RNA polymerase activity"/>
    <property type="evidence" value="ECO:0007669"/>
    <property type="project" value="UniProtKB-UniRule"/>
</dbReference>
<keyword evidence="4 12" id="KW-0548">Nucleotidyltransferase</keyword>
<evidence type="ECO:0000256" key="7">
    <source>
        <dbReference type="ARBA" id="ARBA00022771"/>
    </source>
</evidence>
<dbReference type="Pfam" id="PF01807">
    <property type="entry name" value="Zn_ribbon_DnaG"/>
    <property type="match status" value="1"/>
</dbReference>
<dbReference type="Gene3D" id="3.40.1360.10">
    <property type="match status" value="1"/>
</dbReference>
<keyword evidence="1 12" id="KW-0240">DNA-directed RNA polymerase</keyword>
<dbReference type="HAMAP" id="MF_00974">
    <property type="entry name" value="DNA_primase_DnaG"/>
    <property type="match status" value="1"/>
</dbReference>
<dbReference type="FunFam" id="3.40.1360.10:FF:000002">
    <property type="entry name" value="DNA primase"/>
    <property type="match status" value="1"/>
</dbReference>
<evidence type="ECO:0000256" key="9">
    <source>
        <dbReference type="ARBA" id="ARBA00022842"/>
    </source>
</evidence>
<evidence type="ECO:0000256" key="15">
    <source>
        <dbReference type="SAM" id="MobiDB-lite"/>
    </source>
</evidence>
<comment type="similarity">
    <text evidence="12 13">Belongs to the DnaG primase family.</text>
</comment>
<dbReference type="FunFam" id="3.90.580.10:FF:000001">
    <property type="entry name" value="DNA primase"/>
    <property type="match status" value="1"/>
</dbReference>
<dbReference type="SMART" id="SM00400">
    <property type="entry name" value="ZnF_CHCC"/>
    <property type="match status" value="1"/>
</dbReference>
<sequence>MAFPSGFLDEIKNRVAVSDVVARKVKLQRRGREFVGLSPFKQERTPSFTVNDDKQFYHCFSTGKHGSVFDFVMETEGLSFPEAVERLASEAGLPMPERDPRAAERAQKQAGLVDVTEAAAKWFQAQLRTPAADEARAYLDRRGVTQEMIEGFGIGYAPRARTALLEHLTARNVGVDKLIEAGMAIKPEGNKAPYDRFRDRIIFPIADTRGRVIAFGGRAMQADAPAKYLNSPDTPLFDKGRVLYNFSRARQPAYDTGTLLVAEGYMDVVGLAHAGFNHAVAPMGTALTEEQIQLAWRMAPEPILCLDGDQAGLRAAYRAIDRALPLLKPGYSLRFAILPPGKDPDDVVREGGAEAMQTILDKAMSLLDLMWEREIEAAPWDTPERAAALKKRLREAVNQLRDGDVKGLYGQEIKKRLDKLLGSDKLPRGSGGGRQYRDQPRYKSQPTSEARRSALATGADDWLPREALIVLVVFNHPAVLLTQRDMFETITLKSAALDALRFEIIDYFDALGAHDAAAAGLDNAGLTGHLNDRGKQNDSARLANMPEARRLSFARLDADLEDVLAGWLEVTQLHHKLQTLAVEQQQAEAELENELMREEGNSQDALDRLMAIKNEIAALERQKSSAV</sequence>
<keyword evidence="3 12" id="KW-0808">Transferase</keyword>
<dbReference type="GO" id="GO:1990077">
    <property type="term" value="C:primosome complex"/>
    <property type="evidence" value="ECO:0007669"/>
    <property type="project" value="UniProtKB-KW"/>
</dbReference>
<keyword evidence="2 12" id="KW-0639">Primosome</keyword>
<evidence type="ECO:0000256" key="11">
    <source>
        <dbReference type="ARBA" id="ARBA00023163"/>
    </source>
</evidence>
<dbReference type="GO" id="GO:0000428">
    <property type="term" value="C:DNA-directed RNA polymerase complex"/>
    <property type="evidence" value="ECO:0007669"/>
    <property type="project" value="UniProtKB-KW"/>
</dbReference>
<dbReference type="EC" id="2.7.7.101" evidence="12"/>
<dbReference type="AlphaFoldDB" id="A0A937HKB1"/>
<name>A0A937HKB1_9PROT</name>
<dbReference type="Pfam" id="PF13662">
    <property type="entry name" value="Toprim_4"/>
    <property type="match status" value="1"/>
</dbReference>
<dbReference type="Gene3D" id="3.90.980.10">
    <property type="entry name" value="DNA primase, catalytic core, N-terminal domain"/>
    <property type="match status" value="1"/>
</dbReference>
<dbReference type="PANTHER" id="PTHR30313:SF2">
    <property type="entry name" value="DNA PRIMASE"/>
    <property type="match status" value="1"/>
</dbReference>
<keyword evidence="8 13" id="KW-0862">Zinc</keyword>
<evidence type="ECO:0000256" key="13">
    <source>
        <dbReference type="PIRNR" id="PIRNR002811"/>
    </source>
</evidence>
<keyword evidence="10 12" id="KW-0238">DNA-binding</keyword>
<dbReference type="InterPro" id="IPR050219">
    <property type="entry name" value="DnaG_primase"/>
</dbReference>
<dbReference type="GO" id="GO:0005737">
    <property type="term" value="C:cytoplasm"/>
    <property type="evidence" value="ECO:0007669"/>
    <property type="project" value="TreeGrafter"/>
</dbReference>
<gene>
    <name evidence="12" type="primary">dnaG</name>
    <name evidence="17" type="ORF">ISQ19_04445</name>
</gene>
<dbReference type="InterPro" id="IPR006171">
    <property type="entry name" value="TOPRIM_dom"/>
</dbReference>
<evidence type="ECO:0000256" key="3">
    <source>
        <dbReference type="ARBA" id="ARBA00022679"/>
    </source>
</evidence>
<dbReference type="InterPro" id="IPR030846">
    <property type="entry name" value="DnaG_bac"/>
</dbReference>
<dbReference type="SUPFAM" id="SSF57783">
    <property type="entry name" value="Zinc beta-ribbon"/>
    <property type="match status" value="1"/>
</dbReference>
<evidence type="ECO:0000256" key="10">
    <source>
        <dbReference type="ARBA" id="ARBA00023125"/>
    </source>
</evidence>
<keyword evidence="11 12" id="KW-0804">Transcription</keyword>
<dbReference type="Gene3D" id="3.90.580.10">
    <property type="entry name" value="Zinc finger, CHC2-type domain"/>
    <property type="match status" value="1"/>
</dbReference>
<evidence type="ECO:0000256" key="4">
    <source>
        <dbReference type="ARBA" id="ARBA00022695"/>
    </source>
</evidence>
<evidence type="ECO:0000256" key="5">
    <source>
        <dbReference type="ARBA" id="ARBA00022705"/>
    </source>
</evidence>
<dbReference type="SUPFAM" id="SSF56731">
    <property type="entry name" value="DNA primase core"/>
    <property type="match status" value="1"/>
</dbReference>
<comment type="caution">
    <text evidence="17">The sequence shown here is derived from an EMBL/GenBank/DDBJ whole genome shotgun (WGS) entry which is preliminary data.</text>
</comment>
<feature type="domain" description="Toprim" evidence="16">
    <location>
        <begin position="257"/>
        <end position="339"/>
    </location>
</feature>
<dbReference type="PANTHER" id="PTHR30313">
    <property type="entry name" value="DNA PRIMASE"/>
    <property type="match status" value="1"/>
</dbReference>
<evidence type="ECO:0000259" key="16">
    <source>
        <dbReference type="PROSITE" id="PS50880"/>
    </source>
</evidence>
<dbReference type="InterPro" id="IPR002694">
    <property type="entry name" value="Znf_CHC2"/>
</dbReference>
<evidence type="ECO:0000256" key="6">
    <source>
        <dbReference type="ARBA" id="ARBA00022723"/>
    </source>
</evidence>
<evidence type="ECO:0000256" key="8">
    <source>
        <dbReference type="ARBA" id="ARBA00022833"/>
    </source>
</evidence>
<comment type="caution">
    <text evidence="12">Lacks conserved residue(s) required for the propagation of feature annotation.</text>
</comment>
<reference evidence="17" key="1">
    <citation type="submission" date="2020-10" db="EMBL/GenBank/DDBJ databases">
        <title>Microbiome of the Black Sea water column analyzed by genome centric metagenomics.</title>
        <authorList>
            <person name="Cabello-Yeves P.J."/>
            <person name="Callieri C."/>
            <person name="Picazo A."/>
            <person name="Mehrshad M."/>
            <person name="Haro-Moreno J.M."/>
            <person name="Roda-Garcia J."/>
            <person name="Dzembekova N."/>
            <person name="Slabakova V."/>
            <person name="Slabakova N."/>
            <person name="Moncheva S."/>
            <person name="Rodriguez-Valera F."/>
        </authorList>
    </citation>
    <scope>NUCLEOTIDE SEQUENCE</scope>
    <source>
        <strain evidence="17">BS307-5m-G5</strain>
    </source>
</reference>
<dbReference type="GO" id="GO:0003677">
    <property type="term" value="F:DNA binding"/>
    <property type="evidence" value="ECO:0007669"/>
    <property type="project" value="UniProtKB-KW"/>
</dbReference>
<evidence type="ECO:0000256" key="12">
    <source>
        <dbReference type="HAMAP-Rule" id="MF_00974"/>
    </source>
</evidence>
<feature type="coiled-coil region" evidence="14">
    <location>
        <begin position="574"/>
        <end position="622"/>
    </location>
</feature>
<dbReference type="PIRSF" id="PIRSF002811">
    <property type="entry name" value="DnaG"/>
    <property type="match status" value="1"/>
</dbReference>
<dbReference type="PROSITE" id="PS50880">
    <property type="entry name" value="TOPRIM"/>
    <property type="match status" value="1"/>
</dbReference>
<proteinExistence type="inferred from homology"/>
<comment type="subunit">
    <text evidence="12">Monomer. Interacts with DnaB.</text>
</comment>
<protein>
    <recommendedName>
        <fullName evidence="12 13">DNA primase</fullName>
        <ecNumber evidence="12">2.7.7.101</ecNumber>
    </recommendedName>
</protein>
<keyword evidence="5 12" id="KW-0235">DNA replication</keyword>
<evidence type="ECO:0000256" key="1">
    <source>
        <dbReference type="ARBA" id="ARBA00022478"/>
    </source>
</evidence>
<dbReference type="Proteomes" id="UP000785783">
    <property type="component" value="Unassembled WGS sequence"/>
</dbReference>
<dbReference type="GO" id="GO:0008270">
    <property type="term" value="F:zinc ion binding"/>
    <property type="evidence" value="ECO:0007669"/>
    <property type="project" value="UniProtKB-KW"/>
</dbReference>
<dbReference type="InterPro" id="IPR034151">
    <property type="entry name" value="TOPRIM_DnaG_bac"/>
</dbReference>
<dbReference type="CDD" id="cd03364">
    <property type="entry name" value="TOPRIM_DnaG_primases"/>
    <property type="match status" value="1"/>
</dbReference>
<evidence type="ECO:0000256" key="14">
    <source>
        <dbReference type="SAM" id="Coils"/>
    </source>
</evidence>
<keyword evidence="9" id="KW-0460">Magnesium</keyword>
<dbReference type="InterPro" id="IPR037068">
    <property type="entry name" value="DNA_primase_core_N_sf"/>
</dbReference>
<feature type="region of interest" description="Disordered" evidence="15">
    <location>
        <begin position="422"/>
        <end position="453"/>
    </location>
</feature>
<comment type="cofactor">
    <cofactor evidence="13">
        <name>Zn(2+)</name>
        <dbReference type="ChEBI" id="CHEBI:29105"/>
    </cofactor>
    <text evidence="13">Binds 1 zinc ion per monomer.</text>
</comment>
<dbReference type="InterPro" id="IPR013264">
    <property type="entry name" value="DNAG_N"/>
</dbReference>
<organism evidence="17 18">
    <name type="scientific">PS1 clade bacterium</name>
    <dbReference type="NCBI Taxonomy" id="2175152"/>
    <lineage>
        <taxon>Bacteria</taxon>
        <taxon>Pseudomonadati</taxon>
        <taxon>Pseudomonadota</taxon>
        <taxon>Alphaproteobacteria</taxon>
        <taxon>PS1 clade</taxon>
    </lineage>
</organism>